<accession>A0A1F6W2H9</accession>
<reference evidence="3 4" key="1">
    <citation type="journal article" date="2016" name="Nat. Commun.">
        <title>Thousands of microbial genomes shed light on interconnected biogeochemical processes in an aquifer system.</title>
        <authorList>
            <person name="Anantharaman K."/>
            <person name="Brown C.T."/>
            <person name="Hug L.A."/>
            <person name="Sharon I."/>
            <person name="Castelle C.J."/>
            <person name="Probst A.J."/>
            <person name="Thomas B.C."/>
            <person name="Singh A."/>
            <person name="Wilkins M.J."/>
            <person name="Karaoz U."/>
            <person name="Brodie E.L."/>
            <person name="Williams K.H."/>
            <person name="Hubbard S.S."/>
            <person name="Banfield J.F."/>
        </authorList>
    </citation>
    <scope>NUCLEOTIDE SEQUENCE [LARGE SCALE GENOMIC DNA]</scope>
</reference>
<feature type="transmembrane region" description="Helical" evidence="2">
    <location>
        <begin position="7"/>
        <end position="27"/>
    </location>
</feature>
<proteinExistence type="predicted"/>
<sequence>MSKRNFTLLIIVLIIITAIAFWFFYFMKPSAPSDDGEGGINFLSWFNPFGSSTPTPTPEPSPSPTPTEEPETETTISKLKRVSSMPVAGFTVFQKERFKEIPVVPPVEQEPPLLNLLKKPIPPTTEFVPALRYVAKATGNIYQTFADNIDERKFSSTVIPKVHEAYFGNKGNAVIMRYLKTDARTIQTFVGILPKELLGGDTSLENEVVGSFLPDNITDISLSADTLKMFYLFNVGTDADTAIGTTLDFLNNKKAQIFESPFTEWLSSWPNSKIITLTTKPAANVPGQVYAIDLNTKAFSKILGGINGLTTLASPSGNLMLYSDNNLSLSLYNTITKASTPLGLKTLPEKCVWGSGSDVIYCAVPTNALGGGYPDPWYQGEVSFADQLWKINALDGITRMILDPTTVAGGEITDGIKLALDEKQNYLFFINKKNSYLWELKLN</sequence>
<feature type="compositionally biased region" description="Pro residues" evidence="1">
    <location>
        <begin position="55"/>
        <end position="67"/>
    </location>
</feature>
<organism evidence="3 4">
    <name type="scientific">Candidatus Nomurabacteria bacterium RIFCSPHIGHO2_02_FULL_42_19</name>
    <dbReference type="NCBI Taxonomy" id="1801756"/>
    <lineage>
        <taxon>Bacteria</taxon>
        <taxon>Candidatus Nomuraibacteriota</taxon>
    </lineage>
</organism>
<comment type="caution">
    <text evidence="3">The sequence shown here is derived from an EMBL/GenBank/DDBJ whole genome shotgun (WGS) entry which is preliminary data.</text>
</comment>
<name>A0A1F6W2H9_9BACT</name>
<keyword evidence="2" id="KW-0812">Transmembrane</keyword>
<keyword evidence="2" id="KW-0472">Membrane</keyword>
<dbReference type="EMBL" id="MFUG01000011">
    <property type="protein sequence ID" value="OGI76089.1"/>
    <property type="molecule type" value="Genomic_DNA"/>
</dbReference>
<keyword evidence="2" id="KW-1133">Transmembrane helix</keyword>
<dbReference type="AlphaFoldDB" id="A0A1F6W2H9"/>
<dbReference type="Proteomes" id="UP000179275">
    <property type="component" value="Unassembled WGS sequence"/>
</dbReference>
<dbReference type="STRING" id="1801756.A3C67_01890"/>
<gene>
    <name evidence="3" type="ORF">A3C67_01890</name>
</gene>
<evidence type="ECO:0000256" key="2">
    <source>
        <dbReference type="SAM" id="Phobius"/>
    </source>
</evidence>
<evidence type="ECO:0000256" key="1">
    <source>
        <dbReference type="SAM" id="MobiDB-lite"/>
    </source>
</evidence>
<feature type="region of interest" description="Disordered" evidence="1">
    <location>
        <begin position="52"/>
        <end position="77"/>
    </location>
</feature>
<protein>
    <submittedName>
        <fullName evidence="3">Uncharacterized protein</fullName>
    </submittedName>
</protein>
<dbReference type="SUPFAM" id="SSF82171">
    <property type="entry name" value="DPP6 N-terminal domain-like"/>
    <property type="match status" value="1"/>
</dbReference>
<evidence type="ECO:0000313" key="3">
    <source>
        <dbReference type="EMBL" id="OGI76089.1"/>
    </source>
</evidence>
<evidence type="ECO:0000313" key="4">
    <source>
        <dbReference type="Proteomes" id="UP000179275"/>
    </source>
</evidence>